<evidence type="ECO:0000256" key="1">
    <source>
        <dbReference type="ARBA" id="ARBA00004508"/>
    </source>
</evidence>
<dbReference type="GO" id="GO:0008270">
    <property type="term" value="F:zinc ion binding"/>
    <property type="evidence" value="ECO:0007669"/>
    <property type="project" value="UniProtKB-KW"/>
</dbReference>
<keyword evidence="11" id="KW-0809">Transit peptide</keyword>
<dbReference type="EC" id="2.7.1.182" evidence="15"/>
<dbReference type="PROSITE" id="PS50865">
    <property type="entry name" value="ZF_MYND_2"/>
    <property type="match status" value="1"/>
</dbReference>
<name>A0A835WIL9_9CHLO</name>
<evidence type="ECO:0000256" key="17">
    <source>
        <dbReference type="PROSITE-ProRule" id="PRU00134"/>
    </source>
</evidence>
<keyword evidence="8 17" id="KW-0863">Zinc-finger</keyword>
<evidence type="ECO:0000256" key="11">
    <source>
        <dbReference type="ARBA" id="ARBA00022946"/>
    </source>
</evidence>
<dbReference type="InterPro" id="IPR039606">
    <property type="entry name" value="Phytol/farnesol_kinase"/>
</dbReference>
<dbReference type="GO" id="GO:0010276">
    <property type="term" value="F:phytol kinase activity"/>
    <property type="evidence" value="ECO:0007669"/>
    <property type="project" value="UniProtKB-EC"/>
</dbReference>
<evidence type="ECO:0000256" key="10">
    <source>
        <dbReference type="ARBA" id="ARBA00022833"/>
    </source>
</evidence>
<evidence type="ECO:0000256" key="7">
    <source>
        <dbReference type="ARBA" id="ARBA00022723"/>
    </source>
</evidence>
<evidence type="ECO:0000256" key="3">
    <source>
        <dbReference type="ARBA" id="ARBA00022528"/>
    </source>
</evidence>
<evidence type="ECO:0000256" key="6">
    <source>
        <dbReference type="ARBA" id="ARBA00022692"/>
    </source>
</evidence>
<comment type="similarity">
    <text evidence="2">Belongs to the polyprenol kinase family.</text>
</comment>
<comment type="caution">
    <text evidence="21">The sequence shown here is derived from an EMBL/GenBank/DDBJ whole genome shotgun (WGS) entry which is preliminary data.</text>
</comment>
<evidence type="ECO:0000256" key="8">
    <source>
        <dbReference type="ARBA" id="ARBA00022771"/>
    </source>
</evidence>
<proteinExistence type="inferred from homology"/>
<keyword evidence="12 19" id="KW-1133">Transmembrane helix</keyword>
<keyword evidence="13 19" id="KW-0472">Membrane</keyword>
<evidence type="ECO:0000256" key="4">
    <source>
        <dbReference type="ARBA" id="ARBA00022640"/>
    </source>
</evidence>
<evidence type="ECO:0000256" key="14">
    <source>
        <dbReference type="ARBA" id="ARBA00024015"/>
    </source>
</evidence>
<evidence type="ECO:0000256" key="13">
    <source>
        <dbReference type="ARBA" id="ARBA00023136"/>
    </source>
</evidence>
<evidence type="ECO:0000256" key="9">
    <source>
        <dbReference type="ARBA" id="ARBA00022777"/>
    </source>
</evidence>
<dbReference type="AlphaFoldDB" id="A0A835WIL9"/>
<dbReference type="GO" id="GO:0016020">
    <property type="term" value="C:membrane"/>
    <property type="evidence" value="ECO:0007669"/>
    <property type="project" value="UniProtKB-SubCell"/>
</dbReference>
<evidence type="ECO:0000259" key="20">
    <source>
        <dbReference type="PROSITE" id="PS50865"/>
    </source>
</evidence>
<accession>A0A835WIL9</accession>
<evidence type="ECO:0000256" key="2">
    <source>
        <dbReference type="ARBA" id="ARBA00010794"/>
    </source>
</evidence>
<keyword evidence="9" id="KW-0418">Kinase</keyword>
<evidence type="ECO:0000256" key="18">
    <source>
        <dbReference type="SAM" id="MobiDB-lite"/>
    </source>
</evidence>
<keyword evidence="7" id="KW-0479">Metal-binding</keyword>
<keyword evidence="5" id="KW-0808">Transferase</keyword>
<feature type="transmembrane region" description="Helical" evidence="19">
    <location>
        <begin position="61"/>
        <end position="81"/>
    </location>
</feature>
<dbReference type="InterPro" id="IPR002893">
    <property type="entry name" value="Znf_MYND"/>
</dbReference>
<dbReference type="Gene3D" id="6.10.140.2220">
    <property type="match status" value="1"/>
</dbReference>
<dbReference type="Pfam" id="PF01753">
    <property type="entry name" value="zf-MYND"/>
    <property type="match status" value="1"/>
</dbReference>
<reference evidence="21" key="1">
    <citation type="journal article" date="2020" name="bioRxiv">
        <title>Comparative genomics of Chlamydomonas.</title>
        <authorList>
            <person name="Craig R.J."/>
            <person name="Hasan A.R."/>
            <person name="Ness R.W."/>
            <person name="Keightley P.D."/>
        </authorList>
    </citation>
    <scope>NUCLEOTIDE SEQUENCE</scope>
    <source>
        <strain evidence="21">CCAP 11/173</strain>
    </source>
</reference>
<organism evidence="21 22">
    <name type="scientific">Chlamydomonas schloesseri</name>
    <dbReference type="NCBI Taxonomy" id="2026947"/>
    <lineage>
        <taxon>Eukaryota</taxon>
        <taxon>Viridiplantae</taxon>
        <taxon>Chlorophyta</taxon>
        <taxon>core chlorophytes</taxon>
        <taxon>Chlorophyceae</taxon>
        <taxon>CS clade</taxon>
        <taxon>Chlamydomonadales</taxon>
        <taxon>Chlamydomonadaceae</taxon>
        <taxon>Chlamydomonas</taxon>
    </lineage>
</organism>
<evidence type="ECO:0000256" key="15">
    <source>
        <dbReference type="ARBA" id="ARBA00039024"/>
    </source>
</evidence>
<dbReference type="Proteomes" id="UP000613740">
    <property type="component" value="Unassembled WGS sequence"/>
</dbReference>
<dbReference type="PANTHER" id="PTHR32523">
    <property type="entry name" value="PHYTOL KINASE 1, CHLOROPLASTIC"/>
    <property type="match status" value="1"/>
</dbReference>
<keyword evidence="10" id="KW-0862">Zinc</keyword>
<keyword evidence="3" id="KW-0150">Chloroplast</keyword>
<dbReference type="SUPFAM" id="SSF144232">
    <property type="entry name" value="HIT/MYND zinc finger-like"/>
    <property type="match status" value="1"/>
</dbReference>
<dbReference type="EMBL" id="JAEHOD010000019">
    <property type="protein sequence ID" value="KAG2448091.1"/>
    <property type="molecule type" value="Genomic_DNA"/>
</dbReference>
<keyword evidence="4" id="KW-0934">Plastid</keyword>
<feature type="domain" description="MYND-type" evidence="20">
    <location>
        <begin position="850"/>
        <end position="895"/>
    </location>
</feature>
<evidence type="ECO:0000256" key="12">
    <source>
        <dbReference type="ARBA" id="ARBA00022989"/>
    </source>
</evidence>
<gene>
    <name evidence="21" type="ORF">HYH02_007116</name>
</gene>
<keyword evidence="6 19" id="KW-0812">Transmembrane</keyword>
<dbReference type="GO" id="GO:0009507">
    <property type="term" value="C:chloroplast"/>
    <property type="evidence" value="ECO:0007669"/>
    <property type="project" value="UniProtKB-SubCell"/>
</dbReference>
<keyword evidence="22" id="KW-1185">Reference proteome</keyword>
<protein>
    <recommendedName>
        <fullName evidence="15">phytol kinase</fullName>
        <ecNumber evidence="15">2.7.1.182</ecNumber>
    </recommendedName>
</protein>
<comment type="subcellular location">
    <subcellularLocation>
        <location evidence="1">Plastid</location>
        <location evidence="1">Chloroplast membrane</location>
        <topology evidence="1">Multi-pass membrane protein</topology>
    </subcellularLocation>
</comment>
<sequence length="916" mass="92880">MAAALLLVARDESVAVADAAAPQAPAETGVAAAAAAAAKLGSEAAAQLAGAIRARGAWETLFRLALVIASLTNFLILIFMMPGISDATATAAAAASTQPPQQHPQEETTGSKALRAVFGQDADLDLVRRLTGGPCLRACMLWLLRCAELGLREGEPGASGLTEWPQTGPAARRRRQQDAPAAAAAAPVAVADGGAPRCATLRALMRPLAPIAGWANKMMNALPPAACLWILHALDGACIGVPEFSGGAAGGTGAAAAGTPVGQWTDMTACEAATGAAAASAAARPPNTAAAPGNSVQVYDTVCGFMNTLRLQTRIPVNATAANARCVRMPHNLLQQLLCQLRSRPAAARLPGMWRLLLWELGLSASGELARDVALLLQLQLAEPMPGSTAATAVALPPASAPATAEAAPKGCTTAPSYSLRCALAAGLLPSLEAALRQPRNWLQAFGLGGEVNQLLKHVLLDSNVWPVVLAHGPPVQVASLVASLAAMARRLRSGCCYGAQQGDGAGGSLDAAEAGWLAWRNLCERLGALLNNAVAARAKCAAPGSAPGLEPGHAAVHTPPQLQAQEQEMRVPVQKREEDAAAGGVPVAGTAVDDIACPAAAAAAAYAAASGPSEQGGSVEALATVPGCFTPPGGLGAPALDAAADERQRLLVSLCWWQWMPCVLDAATKDLAESEEPWKELTLAALRLLRYTSDSALLARRRSGALDNGNTITTRPGTCSGAISAGVLGTSTASGITGGGGSPAALAPRQSWLRSWELGAMPFLAAVLRRVADLDNDIQGWVVAAVALMSPAEVEARLRCLQPSAPVAPTAAVASSAPPAGSSTSAAAAAATAGASSGRGIVLCANPQCANVDGPSALFPPGGGKTCARCKAAWYCCGACQLAHWREGGHSDACGKAAQRQQQQQQQQQQGGPAQ</sequence>
<comment type="catalytic activity">
    <reaction evidence="16">
        <text>phytol + CTP = phytyl phosphate + CDP + H(+)</text>
        <dbReference type="Rhea" id="RHEA:38055"/>
        <dbReference type="ChEBI" id="CHEBI:15378"/>
        <dbReference type="ChEBI" id="CHEBI:17327"/>
        <dbReference type="ChEBI" id="CHEBI:37563"/>
        <dbReference type="ChEBI" id="CHEBI:58069"/>
        <dbReference type="ChEBI" id="CHEBI:75483"/>
        <dbReference type="EC" id="2.7.1.182"/>
    </reaction>
</comment>
<evidence type="ECO:0000256" key="16">
    <source>
        <dbReference type="ARBA" id="ARBA00048889"/>
    </source>
</evidence>
<evidence type="ECO:0000256" key="5">
    <source>
        <dbReference type="ARBA" id="ARBA00022679"/>
    </source>
</evidence>
<evidence type="ECO:0000313" key="22">
    <source>
        <dbReference type="Proteomes" id="UP000613740"/>
    </source>
</evidence>
<feature type="region of interest" description="Disordered" evidence="18">
    <location>
        <begin position="157"/>
        <end position="180"/>
    </location>
</feature>
<evidence type="ECO:0000256" key="19">
    <source>
        <dbReference type="SAM" id="Phobius"/>
    </source>
</evidence>
<feature type="compositionally biased region" description="Low complexity" evidence="18">
    <location>
        <begin position="900"/>
        <end position="916"/>
    </location>
</feature>
<comment type="pathway">
    <text evidence="14">Cofactor biosynthesis; tocopherol biosynthesis.</text>
</comment>
<feature type="region of interest" description="Disordered" evidence="18">
    <location>
        <begin position="892"/>
        <end position="916"/>
    </location>
</feature>
<evidence type="ECO:0000313" key="21">
    <source>
        <dbReference type="EMBL" id="KAG2448091.1"/>
    </source>
</evidence>
<dbReference type="PANTHER" id="PTHR32523:SF8">
    <property type="entry name" value="DOLICHOL KINASE"/>
    <property type="match status" value="1"/>
</dbReference>